<feature type="transmembrane region" description="Helical" evidence="7">
    <location>
        <begin position="290"/>
        <end position="307"/>
    </location>
</feature>
<dbReference type="InterPro" id="IPR051258">
    <property type="entry name" value="Diverse_Substrate_Transporter"/>
</dbReference>
<dbReference type="AlphaFoldDB" id="A0A2T2X1J1"/>
<dbReference type="InterPro" id="IPR000620">
    <property type="entry name" value="EamA_dom"/>
</dbReference>
<dbReference type="InterPro" id="IPR037185">
    <property type="entry name" value="EmrE-like"/>
</dbReference>
<feature type="transmembrane region" description="Helical" evidence="7">
    <location>
        <begin position="115"/>
        <end position="134"/>
    </location>
</feature>
<keyword evidence="6 7" id="KW-0472">Membrane</keyword>
<organism evidence="9 10">
    <name type="scientific">Sulfobacillus benefaciens</name>
    <dbReference type="NCBI Taxonomy" id="453960"/>
    <lineage>
        <taxon>Bacteria</taxon>
        <taxon>Bacillati</taxon>
        <taxon>Bacillota</taxon>
        <taxon>Clostridia</taxon>
        <taxon>Eubacteriales</taxon>
        <taxon>Clostridiales Family XVII. Incertae Sedis</taxon>
        <taxon>Sulfobacillus</taxon>
    </lineage>
</organism>
<evidence type="ECO:0000256" key="3">
    <source>
        <dbReference type="ARBA" id="ARBA00022475"/>
    </source>
</evidence>
<reference evidence="9 10" key="1">
    <citation type="journal article" date="2014" name="BMC Genomics">
        <title>Comparison of environmental and isolate Sulfobacillus genomes reveals diverse carbon, sulfur, nitrogen, and hydrogen metabolisms.</title>
        <authorList>
            <person name="Justice N.B."/>
            <person name="Norman A."/>
            <person name="Brown C.T."/>
            <person name="Singh A."/>
            <person name="Thomas B.C."/>
            <person name="Banfield J.F."/>
        </authorList>
    </citation>
    <scope>NUCLEOTIDE SEQUENCE [LARGE SCALE GENOMIC DNA]</scope>
    <source>
        <strain evidence="9">AMDSBA1</strain>
    </source>
</reference>
<comment type="similarity">
    <text evidence="2">Belongs to the EamA transporter family.</text>
</comment>
<evidence type="ECO:0000256" key="7">
    <source>
        <dbReference type="SAM" id="Phobius"/>
    </source>
</evidence>
<evidence type="ECO:0000259" key="8">
    <source>
        <dbReference type="Pfam" id="PF00892"/>
    </source>
</evidence>
<evidence type="ECO:0000256" key="1">
    <source>
        <dbReference type="ARBA" id="ARBA00004651"/>
    </source>
</evidence>
<accession>A0A2T2X1J1</accession>
<keyword evidence="5 7" id="KW-1133">Transmembrane helix</keyword>
<feature type="transmembrane region" description="Helical" evidence="7">
    <location>
        <begin position="55"/>
        <end position="77"/>
    </location>
</feature>
<dbReference type="PANTHER" id="PTHR42920:SF5">
    <property type="entry name" value="EAMA DOMAIN-CONTAINING PROTEIN"/>
    <property type="match status" value="1"/>
</dbReference>
<feature type="transmembrane region" description="Helical" evidence="7">
    <location>
        <begin position="86"/>
        <end position="109"/>
    </location>
</feature>
<protein>
    <submittedName>
        <fullName evidence="9">EamA family transporter</fullName>
    </submittedName>
</protein>
<dbReference type="SUPFAM" id="SSF103481">
    <property type="entry name" value="Multidrug resistance efflux transporter EmrE"/>
    <property type="match status" value="2"/>
</dbReference>
<feature type="transmembrane region" description="Helical" evidence="7">
    <location>
        <begin position="168"/>
        <end position="188"/>
    </location>
</feature>
<evidence type="ECO:0000256" key="4">
    <source>
        <dbReference type="ARBA" id="ARBA00022692"/>
    </source>
</evidence>
<dbReference type="GO" id="GO:0005886">
    <property type="term" value="C:plasma membrane"/>
    <property type="evidence" value="ECO:0007669"/>
    <property type="project" value="UniProtKB-SubCell"/>
</dbReference>
<proteinExistence type="inferred from homology"/>
<feature type="transmembrane region" description="Helical" evidence="7">
    <location>
        <begin position="235"/>
        <end position="253"/>
    </location>
</feature>
<evidence type="ECO:0000256" key="5">
    <source>
        <dbReference type="ARBA" id="ARBA00022989"/>
    </source>
</evidence>
<feature type="domain" description="EamA" evidence="8">
    <location>
        <begin position="166"/>
        <end position="307"/>
    </location>
</feature>
<dbReference type="PANTHER" id="PTHR42920">
    <property type="entry name" value="OS03G0707200 PROTEIN-RELATED"/>
    <property type="match status" value="1"/>
</dbReference>
<keyword evidence="3" id="KW-1003">Cell membrane</keyword>
<feature type="transmembrane region" description="Helical" evidence="7">
    <location>
        <begin position="265"/>
        <end position="284"/>
    </location>
</feature>
<name>A0A2T2X1J1_9FIRM</name>
<comment type="caution">
    <text evidence="9">The sequence shown here is derived from an EMBL/GenBank/DDBJ whole genome shotgun (WGS) entry which is preliminary data.</text>
</comment>
<gene>
    <name evidence="9" type="ORF">C7B43_10280</name>
</gene>
<evidence type="ECO:0000313" key="10">
    <source>
        <dbReference type="Proteomes" id="UP000242699"/>
    </source>
</evidence>
<evidence type="ECO:0000256" key="6">
    <source>
        <dbReference type="ARBA" id="ARBA00023136"/>
    </source>
</evidence>
<dbReference type="EMBL" id="PXYT01000020">
    <property type="protein sequence ID" value="PSR28357.1"/>
    <property type="molecule type" value="Genomic_DNA"/>
</dbReference>
<evidence type="ECO:0000313" key="9">
    <source>
        <dbReference type="EMBL" id="PSR28357.1"/>
    </source>
</evidence>
<feature type="transmembrane region" description="Helical" evidence="7">
    <location>
        <begin position="23"/>
        <end position="43"/>
    </location>
</feature>
<comment type="subcellular location">
    <subcellularLocation>
        <location evidence="1">Cell membrane</location>
        <topology evidence="1">Multi-pass membrane protein</topology>
    </subcellularLocation>
</comment>
<dbReference type="Pfam" id="PF00892">
    <property type="entry name" value="EamA"/>
    <property type="match status" value="2"/>
</dbReference>
<sequence length="313" mass="33824">MNSVYLMSNISDQQAAKHHARSVTWQWIWGMLSIVLVTAIWGYSNVVIRQGEATIAPAILLWMRFGIGGLVLLPVLYRARITRRSWILGLGLGIILGMSILAQGWAMLSVPVDDVAFITALYVVFTPLGLAILQRKKPARAIGMSVVLSLIGVMLLVGHFTYELRSGIFWSLGAAVGLSAQIIGTRFLGQTISSIHLTGLESLGAAVAMTVVVVVQGVLFQVSDFALFRWNTADWAWVGYLALVATVVAVFLQSWGQTKISATEAALAFNMEPVWTALFALIVLSQGMTIVQIVGALCIVGSLTVVSRPHSTL</sequence>
<feature type="transmembrane region" description="Helical" evidence="7">
    <location>
        <begin position="141"/>
        <end position="162"/>
    </location>
</feature>
<feature type="transmembrane region" description="Helical" evidence="7">
    <location>
        <begin position="200"/>
        <end position="223"/>
    </location>
</feature>
<dbReference type="Proteomes" id="UP000242699">
    <property type="component" value="Unassembled WGS sequence"/>
</dbReference>
<evidence type="ECO:0000256" key="2">
    <source>
        <dbReference type="ARBA" id="ARBA00007362"/>
    </source>
</evidence>
<keyword evidence="4 7" id="KW-0812">Transmembrane</keyword>
<feature type="domain" description="EamA" evidence="8">
    <location>
        <begin position="29"/>
        <end position="157"/>
    </location>
</feature>